<sequence length="384" mass="41709">MTMEGHQISESTPSDKTSQLSVRIVADPGLVSAQVSKVLDSADLPEDCSFHLDTELLLMDPNRSLIAPDVPSGRNPADLQLLVTELPRFSGATVLTSELYPKQGVAVISYPTLGVLGARDGLAQEVARVIREYRDYLASSQRDGEQSTREGKSKLKTMLGMIATNQPRRSIGALSGALAAGIGVGAFGIFYSSIWEMADYLTVTRLAVVNIVAVLAMILWLLLDNSLWDKPSAQSFKRVIALYNGSTLLTLAVAVLGMYAILFLIIFAGAGAIIAPDFMTKVLGEPVTVGTYARISWLAASMGVTAGALGSSFNSDSAVRRLTHGARERQRLYSRNEDYDEAADGTGEHDWDGAWSQRSQQAARQYWHEMKRRGEQADQYRDAA</sequence>
<dbReference type="EMBL" id="VSZI01000001">
    <property type="protein sequence ID" value="TYR19931.1"/>
    <property type="molecule type" value="Genomic_DNA"/>
</dbReference>
<dbReference type="Proteomes" id="UP000324726">
    <property type="component" value="Unassembled WGS sequence"/>
</dbReference>
<feature type="transmembrane region" description="Helical" evidence="2">
    <location>
        <begin position="206"/>
        <end position="227"/>
    </location>
</feature>
<evidence type="ECO:0000256" key="2">
    <source>
        <dbReference type="SAM" id="Phobius"/>
    </source>
</evidence>
<keyword evidence="2" id="KW-1133">Transmembrane helix</keyword>
<dbReference type="AlphaFoldDB" id="A0A5D4FTU6"/>
<proteinExistence type="predicted"/>
<comment type="caution">
    <text evidence="3">The sequence shown here is derived from an EMBL/GenBank/DDBJ whole genome shotgun (WGS) entry which is preliminary data.</text>
</comment>
<dbReference type="RefSeq" id="WP_148811616.1">
    <property type="nucleotide sequence ID" value="NZ_VSZI01000001.1"/>
</dbReference>
<protein>
    <submittedName>
        <fullName evidence="3">Uncharacterized protein</fullName>
    </submittedName>
</protein>
<feature type="region of interest" description="Disordered" evidence="1">
    <location>
        <begin position="333"/>
        <end position="357"/>
    </location>
</feature>
<gene>
    <name evidence="3" type="ORF">FYJ87_02755</name>
</gene>
<keyword evidence="2" id="KW-0812">Transmembrane</keyword>
<feature type="compositionally biased region" description="Basic and acidic residues" evidence="1">
    <location>
        <begin position="366"/>
        <end position="384"/>
    </location>
</feature>
<evidence type="ECO:0000313" key="3">
    <source>
        <dbReference type="EMBL" id="TYR19931.1"/>
    </source>
</evidence>
<evidence type="ECO:0000313" key="4">
    <source>
        <dbReference type="Proteomes" id="UP000324726"/>
    </source>
</evidence>
<evidence type="ECO:0000256" key="1">
    <source>
        <dbReference type="SAM" id="MobiDB-lite"/>
    </source>
</evidence>
<accession>A0A5D4FTU6</accession>
<keyword evidence="2" id="KW-0472">Membrane</keyword>
<feature type="transmembrane region" description="Helical" evidence="2">
    <location>
        <begin position="248"/>
        <end position="275"/>
    </location>
</feature>
<organism evidence="3 4">
    <name type="scientific">Corynebacterium urealyticum</name>
    <dbReference type="NCBI Taxonomy" id="43771"/>
    <lineage>
        <taxon>Bacteria</taxon>
        <taxon>Bacillati</taxon>
        <taxon>Actinomycetota</taxon>
        <taxon>Actinomycetes</taxon>
        <taxon>Mycobacteriales</taxon>
        <taxon>Corynebacteriaceae</taxon>
        <taxon>Corynebacterium</taxon>
    </lineage>
</organism>
<reference evidence="3 4" key="1">
    <citation type="submission" date="2019-08" db="EMBL/GenBank/DDBJ databases">
        <title>Draft genome of C. urealyticum strain VH4248.</title>
        <authorList>
            <person name="Navas J."/>
        </authorList>
    </citation>
    <scope>NUCLEOTIDE SEQUENCE [LARGE SCALE GENOMIC DNA]</scope>
    <source>
        <strain evidence="3 4">VH4248</strain>
    </source>
</reference>
<name>A0A5D4FTU6_9CORY</name>
<feature type="region of interest" description="Disordered" evidence="1">
    <location>
        <begin position="365"/>
        <end position="384"/>
    </location>
</feature>
<feature type="transmembrane region" description="Helical" evidence="2">
    <location>
        <begin position="171"/>
        <end position="194"/>
    </location>
</feature>